<keyword evidence="4" id="KW-1185">Reference proteome</keyword>
<feature type="compositionally biased region" description="Basic and acidic residues" evidence="1">
    <location>
        <begin position="98"/>
        <end position="112"/>
    </location>
</feature>
<proteinExistence type="predicted"/>
<evidence type="ECO:0000313" key="4">
    <source>
        <dbReference type="Proteomes" id="UP000703661"/>
    </source>
</evidence>
<comment type="caution">
    <text evidence="3">The sequence shown here is derived from an EMBL/GenBank/DDBJ whole genome shotgun (WGS) entry which is preliminary data.</text>
</comment>
<gene>
    <name evidence="3" type="ORF">BGZ80_011199</name>
</gene>
<feature type="compositionally biased region" description="Basic residues" evidence="1">
    <location>
        <begin position="60"/>
        <end position="76"/>
    </location>
</feature>
<feature type="chain" id="PRO_5040109763" evidence="2">
    <location>
        <begin position="21"/>
        <end position="132"/>
    </location>
</feature>
<feature type="compositionally biased region" description="Basic and acidic residues" evidence="1">
    <location>
        <begin position="41"/>
        <end position="59"/>
    </location>
</feature>
<sequence>MRFILSVLLASALLGAMATADKERRDVSTAVIAPEVPNLDLHTKESRSHHDKKAASKHLELHRKKASHSHNKKHAKRDLEGIRLHRKKAQHQQGSWTEEEKRHLSKTQDIKRSLGKQRRASQNGKKVQNKRN</sequence>
<keyword evidence="2" id="KW-0732">Signal</keyword>
<feature type="region of interest" description="Disordered" evidence="1">
    <location>
        <begin position="38"/>
        <end position="132"/>
    </location>
</feature>
<organism evidence="3 4">
    <name type="scientific">Entomortierella chlamydospora</name>
    <dbReference type="NCBI Taxonomy" id="101097"/>
    <lineage>
        <taxon>Eukaryota</taxon>
        <taxon>Fungi</taxon>
        <taxon>Fungi incertae sedis</taxon>
        <taxon>Mucoromycota</taxon>
        <taxon>Mortierellomycotina</taxon>
        <taxon>Mortierellomycetes</taxon>
        <taxon>Mortierellales</taxon>
        <taxon>Mortierellaceae</taxon>
        <taxon>Entomortierella</taxon>
    </lineage>
</organism>
<evidence type="ECO:0000256" key="1">
    <source>
        <dbReference type="SAM" id="MobiDB-lite"/>
    </source>
</evidence>
<name>A0A9P6SZ68_9FUNG</name>
<evidence type="ECO:0000256" key="2">
    <source>
        <dbReference type="SAM" id="SignalP"/>
    </source>
</evidence>
<dbReference type="Proteomes" id="UP000703661">
    <property type="component" value="Unassembled WGS sequence"/>
</dbReference>
<protein>
    <submittedName>
        <fullName evidence="3">Uncharacterized protein</fullName>
    </submittedName>
</protein>
<dbReference type="OrthoDB" id="2448809at2759"/>
<feature type="signal peptide" evidence="2">
    <location>
        <begin position="1"/>
        <end position="20"/>
    </location>
</feature>
<dbReference type="AlphaFoldDB" id="A0A9P6SZ68"/>
<dbReference type="EMBL" id="JAAAID010000872">
    <property type="protein sequence ID" value="KAG0013252.1"/>
    <property type="molecule type" value="Genomic_DNA"/>
</dbReference>
<evidence type="ECO:0000313" key="3">
    <source>
        <dbReference type="EMBL" id="KAG0013252.1"/>
    </source>
</evidence>
<accession>A0A9P6SZ68</accession>
<reference evidence="3" key="1">
    <citation type="journal article" date="2020" name="Fungal Divers.">
        <title>Resolving the Mortierellaceae phylogeny through synthesis of multi-gene phylogenetics and phylogenomics.</title>
        <authorList>
            <person name="Vandepol N."/>
            <person name="Liber J."/>
            <person name="Desiro A."/>
            <person name="Na H."/>
            <person name="Kennedy M."/>
            <person name="Barry K."/>
            <person name="Grigoriev I.V."/>
            <person name="Miller A.N."/>
            <person name="O'Donnell K."/>
            <person name="Stajich J.E."/>
            <person name="Bonito G."/>
        </authorList>
    </citation>
    <scope>NUCLEOTIDE SEQUENCE</scope>
    <source>
        <strain evidence="3">NRRL 2769</strain>
    </source>
</reference>